<reference evidence="2 3" key="1">
    <citation type="journal article" date="2020" name="Phytopathology">
        <title>Genome Sequence Resources of Colletotrichum truncatum, C. plurivorum, C. musicola, and C. sojae: Four Species Pathogenic to Soybean (Glycine max).</title>
        <authorList>
            <person name="Rogerio F."/>
            <person name="Boufleur T.R."/>
            <person name="Ciampi-Guillardi M."/>
            <person name="Sukno S.A."/>
            <person name="Thon M.R."/>
            <person name="Massola Junior N.S."/>
            <person name="Baroncelli R."/>
        </authorList>
    </citation>
    <scope>NUCLEOTIDE SEQUENCE [LARGE SCALE GENOMIC DNA]</scope>
    <source>
        <strain evidence="2 3">LFN0009</strain>
    </source>
</reference>
<organism evidence="2 3">
    <name type="scientific">Colletotrichum sojae</name>
    <dbReference type="NCBI Taxonomy" id="2175907"/>
    <lineage>
        <taxon>Eukaryota</taxon>
        <taxon>Fungi</taxon>
        <taxon>Dikarya</taxon>
        <taxon>Ascomycota</taxon>
        <taxon>Pezizomycotina</taxon>
        <taxon>Sordariomycetes</taxon>
        <taxon>Hypocreomycetidae</taxon>
        <taxon>Glomerellales</taxon>
        <taxon>Glomerellaceae</taxon>
        <taxon>Colletotrichum</taxon>
        <taxon>Colletotrichum orchidearum species complex</taxon>
    </lineage>
</organism>
<feature type="region of interest" description="Disordered" evidence="1">
    <location>
        <begin position="112"/>
        <end position="137"/>
    </location>
</feature>
<dbReference type="AlphaFoldDB" id="A0A8H6MRY5"/>
<keyword evidence="3" id="KW-1185">Reference proteome</keyword>
<proteinExistence type="predicted"/>
<evidence type="ECO:0000313" key="3">
    <source>
        <dbReference type="Proteomes" id="UP000652219"/>
    </source>
</evidence>
<sequence length="137" mass="14865">MRSDDDIWDSVKSRTFRRMGCSQGFDGRGEHTLNIPATKPLRTSRYGWIQGGGNGMGSSSERSPSTSTRQEPVCSPGVGLTAWKRGREEDASALDDGVLDTKCADRIRIQKKQKHGETIQEVGRDAALGDSPGSIPT</sequence>
<dbReference type="EMBL" id="WIGN01000148">
    <property type="protein sequence ID" value="KAF6806927.1"/>
    <property type="molecule type" value="Genomic_DNA"/>
</dbReference>
<evidence type="ECO:0000256" key="1">
    <source>
        <dbReference type="SAM" id="MobiDB-lite"/>
    </source>
</evidence>
<name>A0A8H6MRY5_9PEZI</name>
<protein>
    <submittedName>
        <fullName evidence="2">Uncharacterized protein</fullName>
    </submittedName>
</protein>
<feature type="compositionally biased region" description="Basic and acidic residues" evidence="1">
    <location>
        <begin position="115"/>
        <end position="124"/>
    </location>
</feature>
<evidence type="ECO:0000313" key="2">
    <source>
        <dbReference type="EMBL" id="KAF6806927.1"/>
    </source>
</evidence>
<dbReference type="Proteomes" id="UP000652219">
    <property type="component" value="Unassembled WGS sequence"/>
</dbReference>
<comment type="caution">
    <text evidence="2">The sequence shown here is derived from an EMBL/GenBank/DDBJ whole genome shotgun (WGS) entry which is preliminary data.</text>
</comment>
<feature type="region of interest" description="Disordered" evidence="1">
    <location>
        <begin position="22"/>
        <end position="81"/>
    </location>
</feature>
<gene>
    <name evidence="2" type="ORF">CSOJ01_08501</name>
</gene>
<feature type="compositionally biased region" description="Low complexity" evidence="1">
    <location>
        <begin position="58"/>
        <end position="69"/>
    </location>
</feature>
<accession>A0A8H6MRY5</accession>